<reference evidence="10" key="2">
    <citation type="journal article" date="2022" name="Microbiol. Resour. Announc.">
        <title>Whole-Genome Sequence of Entomortierella parvispora E1425, a Mucoromycotan Fungus Associated with Burkholderiaceae-Related Endosymbiotic Bacteria.</title>
        <authorList>
            <person name="Herlambang A."/>
            <person name="Guo Y."/>
            <person name="Takashima Y."/>
            <person name="Narisawa K."/>
            <person name="Ohta H."/>
            <person name="Nishizawa T."/>
        </authorList>
    </citation>
    <scope>NUCLEOTIDE SEQUENCE</scope>
    <source>
        <strain evidence="10">E1425</strain>
    </source>
</reference>
<evidence type="ECO:0000256" key="8">
    <source>
        <dbReference type="SAM" id="Phobius"/>
    </source>
</evidence>
<dbReference type="Proteomes" id="UP000827284">
    <property type="component" value="Unassembled WGS sequence"/>
</dbReference>
<dbReference type="Pfam" id="PF01494">
    <property type="entry name" value="FAD_binding_3"/>
    <property type="match status" value="2"/>
</dbReference>
<evidence type="ECO:0000256" key="2">
    <source>
        <dbReference type="ARBA" id="ARBA00007992"/>
    </source>
</evidence>
<sequence>MSDKPTVLIVGAGLGGLTMAILLERAGFEYRVFEQSEEFRPYGSAIGLGFNVMPLMEQLDLLEDIRAISKIIEVTSIWKDSMDLIRSVRLKDNRTLTGYDSLMMSRFDLHQILLSRVPKERIFMNHKIESILQDKHRVTIRCTNNTFHQADILVGADGAYSAVRQSLYDRLSMTGKLPEADSTLLKIRHTTYLGTTQPMNPADFMGLDEPISHCDTILGSNGPETWRYFTIPNNRISWRIDVQVMDDEMVDPYCDTSRNSEYSPDKDFKVPESWRGFKLPIQGTVGDLIDATPAEYRTKATIEEKVFETWYNGRTVLIGDACHRMLPNFGRSGLNAMLDAVILANALYEINPPTPFSSSTTPMSPTAGAMLLPSSSSSFSSTTTNSSSSRRPSTSTVTTTSTNNPTTGGFGSPTLFSNSRGQKLIKAAFETYYKERYPIMMSELAASQQMFRVMAGQSKTESIKRSVMQKVMPKWLSNKSEFKASYRPQAAFLERLENKGTLPVQEQKLSKKYLAMQFHLRAERNQRARATSLARHSMAIGAGEEFGVRSSENLSTLKATRTRTRSTTTSSIDEELPRGGIAPGSSLDLFQRSLAHMITKD</sequence>
<keyword evidence="8" id="KW-1133">Transmembrane helix</keyword>
<feature type="compositionally biased region" description="Low complexity" evidence="7">
    <location>
        <begin position="356"/>
        <end position="366"/>
    </location>
</feature>
<dbReference type="GO" id="GO:0004497">
    <property type="term" value="F:monooxygenase activity"/>
    <property type="evidence" value="ECO:0007669"/>
    <property type="project" value="UniProtKB-KW"/>
</dbReference>
<keyword evidence="8" id="KW-0472">Membrane</keyword>
<keyword evidence="6" id="KW-0503">Monooxygenase</keyword>
<feature type="transmembrane region" description="Helical" evidence="8">
    <location>
        <begin position="6"/>
        <end position="23"/>
    </location>
</feature>
<name>A0A9P3LVB9_9FUNG</name>
<evidence type="ECO:0000256" key="4">
    <source>
        <dbReference type="ARBA" id="ARBA00022827"/>
    </source>
</evidence>
<dbReference type="InterPro" id="IPR036188">
    <property type="entry name" value="FAD/NAD-bd_sf"/>
</dbReference>
<evidence type="ECO:0000256" key="7">
    <source>
        <dbReference type="SAM" id="MobiDB-lite"/>
    </source>
</evidence>
<feature type="domain" description="FAD-binding" evidence="9">
    <location>
        <begin position="6"/>
        <end position="173"/>
    </location>
</feature>
<feature type="compositionally biased region" description="Low complexity" evidence="7">
    <location>
        <begin position="374"/>
        <end position="407"/>
    </location>
</feature>
<protein>
    <recommendedName>
        <fullName evidence="9">FAD-binding domain-containing protein</fullName>
    </recommendedName>
</protein>
<dbReference type="GO" id="GO:0071949">
    <property type="term" value="F:FAD binding"/>
    <property type="evidence" value="ECO:0007669"/>
    <property type="project" value="InterPro"/>
</dbReference>
<comment type="caution">
    <text evidence="10">The sequence shown here is derived from an EMBL/GenBank/DDBJ whole genome shotgun (WGS) entry which is preliminary data.</text>
</comment>
<keyword evidence="3" id="KW-0285">Flavoprotein</keyword>
<evidence type="ECO:0000313" key="10">
    <source>
        <dbReference type="EMBL" id="GJJ71829.1"/>
    </source>
</evidence>
<gene>
    <name evidence="10" type="ORF">EMPS_04186</name>
</gene>
<dbReference type="PANTHER" id="PTHR13789">
    <property type="entry name" value="MONOOXYGENASE"/>
    <property type="match status" value="1"/>
</dbReference>
<evidence type="ECO:0000256" key="6">
    <source>
        <dbReference type="ARBA" id="ARBA00023033"/>
    </source>
</evidence>
<accession>A0A9P3LVB9</accession>
<dbReference type="PANTHER" id="PTHR13789:SF318">
    <property type="entry name" value="GERANYLGERANYL DIPHOSPHATE REDUCTASE"/>
    <property type="match status" value="1"/>
</dbReference>
<keyword evidence="5" id="KW-0560">Oxidoreductase</keyword>
<evidence type="ECO:0000313" key="11">
    <source>
        <dbReference type="Proteomes" id="UP000827284"/>
    </source>
</evidence>
<evidence type="ECO:0000259" key="9">
    <source>
        <dbReference type="Pfam" id="PF01494"/>
    </source>
</evidence>
<keyword evidence="11" id="KW-1185">Reference proteome</keyword>
<dbReference type="PRINTS" id="PR00420">
    <property type="entry name" value="RNGMNOXGNASE"/>
</dbReference>
<dbReference type="Gene3D" id="3.50.50.60">
    <property type="entry name" value="FAD/NAD(P)-binding domain"/>
    <property type="match status" value="1"/>
</dbReference>
<proteinExistence type="inferred from homology"/>
<dbReference type="SUPFAM" id="SSF51905">
    <property type="entry name" value="FAD/NAD(P)-binding domain"/>
    <property type="match status" value="1"/>
</dbReference>
<comment type="cofactor">
    <cofactor evidence="1">
        <name>FAD</name>
        <dbReference type="ChEBI" id="CHEBI:57692"/>
    </cofactor>
</comment>
<dbReference type="AlphaFoldDB" id="A0A9P3LVB9"/>
<comment type="similarity">
    <text evidence="2">Belongs to the paxM FAD-dependent monooxygenase family.</text>
</comment>
<keyword evidence="8" id="KW-0812">Transmembrane</keyword>
<organism evidence="10 11">
    <name type="scientific">Entomortierella parvispora</name>
    <dbReference type="NCBI Taxonomy" id="205924"/>
    <lineage>
        <taxon>Eukaryota</taxon>
        <taxon>Fungi</taxon>
        <taxon>Fungi incertae sedis</taxon>
        <taxon>Mucoromycota</taxon>
        <taxon>Mortierellomycotina</taxon>
        <taxon>Mortierellomycetes</taxon>
        <taxon>Mortierellales</taxon>
        <taxon>Mortierellaceae</taxon>
        <taxon>Entomortierella</taxon>
    </lineage>
</organism>
<reference evidence="10" key="1">
    <citation type="submission" date="2021-11" db="EMBL/GenBank/DDBJ databases">
        <authorList>
            <person name="Herlambang A."/>
            <person name="Guo Y."/>
            <person name="Takashima Y."/>
            <person name="Nishizawa T."/>
        </authorList>
    </citation>
    <scope>NUCLEOTIDE SEQUENCE</scope>
    <source>
        <strain evidence="10">E1425</strain>
    </source>
</reference>
<evidence type="ECO:0000256" key="1">
    <source>
        <dbReference type="ARBA" id="ARBA00001974"/>
    </source>
</evidence>
<dbReference type="EMBL" id="BQFW01000006">
    <property type="protein sequence ID" value="GJJ71829.1"/>
    <property type="molecule type" value="Genomic_DNA"/>
</dbReference>
<feature type="region of interest" description="Disordered" evidence="7">
    <location>
        <begin position="356"/>
        <end position="415"/>
    </location>
</feature>
<evidence type="ECO:0000256" key="3">
    <source>
        <dbReference type="ARBA" id="ARBA00022630"/>
    </source>
</evidence>
<feature type="domain" description="FAD-binding" evidence="9">
    <location>
        <begin position="290"/>
        <end position="349"/>
    </location>
</feature>
<dbReference type="InterPro" id="IPR002938">
    <property type="entry name" value="FAD-bd"/>
</dbReference>
<keyword evidence="4" id="KW-0274">FAD</keyword>
<dbReference type="OrthoDB" id="655030at2759"/>
<evidence type="ECO:0000256" key="5">
    <source>
        <dbReference type="ARBA" id="ARBA00023002"/>
    </source>
</evidence>
<dbReference type="InterPro" id="IPR050493">
    <property type="entry name" value="FAD-dep_Monooxygenase_BioMet"/>
</dbReference>
<feature type="region of interest" description="Disordered" evidence="7">
    <location>
        <begin position="557"/>
        <end position="578"/>
    </location>
</feature>